<dbReference type="PANTHER" id="PTHR33104:SF2">
    <property type="entry name" value="CXC3 LIKE CYSTEINE CLUSTER DOMAIN-CONTAINING PROTEIN"/>
    <property type="match status" value="1"/>
</dbReference>
<gene>
    <name evidence="1" type="ORF">J4Q44_G00134820</name>
</gene>
<evidence type="ECO:0000313" key="1">
    <source>
        <dbReference type="EMBL" id="KAK6315958.1"/>
    </source>
</evidence>
<dbReference type="Proteomes" id="UP001356427">
    <property type="component" value="Unassembled WGS sequence"/>
</dbReference>
<reference evidence="1 2" key="1">
    <citation type="submission" date="2021-04" db="EMBL/GenBank/DDBJ databases">
        <authorList>
            <person name="De Guttry C."/>
            <person name="Zahm M."/>
            <person name="Klopp C."/>
            <person name="Cabau C."/>
            <person name="Louis A."/>
            <person name="Berthelot C."/>
            <person name="Parey E."/>
            <person name="Roest Crollius H."/>
            <person name="Montfort J."/>
            <person name="Robinson-Rechavi M."/>
            <person name="Bucao C."/>
            <person name="Bouchez O."/>
            <person name="Gislard M."/>
            <person name="Lluch J."/>
            <person name="Milhes M."/>
            <person name="Lampietro C."/>
            <person name="Lopez Roques C."/>
            <person name="Donnadieu C."/>
            <person name="Braasch I."/>
            <person name="Desvignes T."/>
            <person name="Postlethwait J."/>
            <person name="Bobe J."/>
            <person name="Wedekind C."/>
            <person name="Guiguen Y."/>
        </authorList>
    </citation>
    <scope>NUCLEOTIDE SEQUENCE [LARGE SCALE GENOMIC DNA]</scope>
    <source>
        <strain evidence="1">Cs_M1</strain>
        <tissue evidence="1">Blood</tissue>
    </source>
</reference>
<keyword evidence="2" id="KW-1185">Reference proteome</keyword>
<dbReference type="PANTHER" id="PTHR33104">
    <property type="entry name" value="SI:DKEY-29D5.2"/>
    <property type="match status" value="1"/>
</dbReference>
<organism evidence="1 2">
    <name type="scientific">Coregonus suidteri</name>
    <dbReference type="NCBI Taxonomy" id="861788"/>
    <lineage>
        <taxon>Eukaryota</taxon>
        <taxon>Metazoa</taxon>
        <taxon>Chordata</taxon>
        <taxon>Craniata</taxon>
        <taxon>Vertebrata</taxon>
        <taxon>Euteleostomi</taxon>
        <taxon>Actinopterygii</taxon>
        <taxon>Neopterygii</taxon>
        <taxon>Teleostei</taxon>
        <taxon>Protacanthopterygii</taxon>
        <taxon>Salmoniformes</taxon>
        <taxon>Salmonidae</taxon>
        <taxon>Coregoninae</taxon>
        <taxon>Coregonus</taxon>
    </lineage>
</organism>
<proteinExistence type="predicted"/>
<accession>A0AAN8LP29</accession>
<comment type="caution">
    <text evidence="1">The sequence shown here is derived from an EMBL/GenBank/DDBJ whole genome shotgun (WGS) entry which is preliminary data.</text>
</comment>
<protein>
    <submittedName>
        <fullName evidence="1">Uncharacterized protein</fullName>
    </submittedName>
</protein>
<dbReference type="EMBL" id="JAGTTL010000011">
    <property type="protein sequence ID" value="KAK6315958.1"/>
    <property type="molecule type" value="Genomic_DNA"/>
</dbReference>
<evidence type="ECO:0000313" key="2">
    <source>
        <dbReference type="Proteomes" id="UP001356427"/>
    </source>
</evidence>
<sequence length="100" mass="11363">MMVSSWRKTNHKPGKGVCGMSEWTAAKETSGKSSAKVDEEGLEIAVCRHGMLLKALNMYRVWTDIMTLLAMGCNKRKFANMDRMLAKRYVKMATRGDIRF</sequence>
<name>A0AAN8LP29_9TELE</name>
<dbReference type="AlphaFoldDB" id="A0AAN8LP29"/>